<comment type="similarity">
    <text evidence="1">Belongs to the peptidase C48 family.</text>
</comment>
<dbReference type="PANTHER" id="PTHR33018:SF31">
    <property type="entry name" value="TRANSPOSASE, PTTA_EN_SPM, PLANT"/>
    <property type="match status" value="1"/>
</dbReference>
<protein>
    <recommendedName>
        <fullName evidence="4">Ubiquitin-like protease family profile domain-containing protein</fullName>
    </recommendedName>
</protein>
<dbReference type="PROSITE" id="PS50600">
    <property type="entry name" value="ULP_PROTEASE"/>
    <property type="match status" value="1"/>
</dbReference>
<keyword evidence="2" id="KW-0645">Protease</keyword>
<feature type="domain" description="Ubiquitin-like protease family profile" evidence="4">
    <location>
        <begin position="1"/>
        <end position="176"/>
    </location>
</feature>
<evidence type="ECO:0000313" key="6">
    <source>
        <dbReference type="Proteomes" id="UP000626092"/>
    </source>
</evidence>
<dbReference type="InterPro" id="IPR003653">
    <property type="entry name" value="Peptidase_C48_C"/>
</dbReference>
<evidence type="ECO:0000313" key="5">
    <source>
        <dbReference type="EMBL" id="KAF7136037.1"/>
    </source>
</evidence>
<dbReference type="SUPFAM" id="SSF54001">
    <property type="entry name" value="Cysteine proteinases"/>
    <property type="match status" value="1"/>
</dbReference>
<accession>A0A834GN34</accession>
<keyword evidence="6" id="KW-1185">Reference proteome</keyword>
<evidence type="ECO:0000256" key="1">
    <source>
        <dbReference type="ARBA" id="ARBA00005234"/>
    </source>
</evidence>
<dbReference type="Gene3D" id="3.40.395.10">
    <property type="entry name" value="Adenoviral Proteinase, Chain A"/>
    <property type="match status" value="1"/>
</dbReference>
<comment type="caution">
    <text evidence="5">The sequence shown here is derived from an EMBL/GenBank/DDBJ whole genome shotgun (WGS) entry which is preliminary data.</text>
</comment>
<sequence length="219" mass="25498">MKVENDLLGVDVQYHLQKVDMGYICELKELSIQCIVLYMSYLYEVMKASNMHRNFLFVNPYVTSVKNKPGDDSDEALLACRLEDAKSGELVFAPCNIGAHWVLLVIEVSTSTVYYLDSINSKVPLNIRILISTAFIIYEGNKGNRRRTLHWKVVQCPKQLKDVECGFYVMMFMRDLIRDQGILSKNNFNGRNTYTKAEIDEVRVEWINFVMTKYEQQFF</sequence>
<dbReference type="GO" id="GO:0006508">
    <property type="term" value="P:proteolysis"/>
    <property type="evidence" value="ECO:0007669"/>
    <property type="project" value="UniProtKB-KW"/>
</dbReference>
<gene>
    <name evidence="5" type="ORF">RHSIM_Rhsim08G0058700</name>
</gene>
<dbReference type="EMBL" id="WJXA01000008">
    <property type="protein sequence ID" value="KAF7136037.1"/>
    <property type="molecule type" value="Genomic_DNA"/>
</dbReference>
<keyword evidence="3" id="KW-0378">Hydrolase</keyword>
<evidence type="ECO:0000259" key="4">
    <source>
        <dbReference type="PROSITE" id="PS50600"/>
    </source>
</evidence>
<dbReference type="PANTHER" id="PTHR33018">
    <property type="entry name" value="OS10G0338966 PROTEIN-RELATED"/>
    <property type="match status" value="1"/>
</dbReference>
<name>A0A834GN34_RHOSS</name>
<evidence type="ECO:0000256" key="2">
    <source>
        <dbReference type="ARBA" id="ARBA00022670"/>
    </source>
</evidence>
<evidence type="ECO:0000256" key="3">
    <source>
        <dbReference type="ARBA" id="ARBA00022801"/>
    </source>
</evidence>
<dbReference type="InterPro" id="IPR038765">
    <property type="entry name" value="Papain-like_cys_pep_sf"/>
</dbReference>
<dbReference type="AlphaFoldDB" id="A0A834GN34"/>
<dbReference type="Pfam" id="PF02902">
    <property type="entry name" value="Peptidase_C48"/>
    <property type="match status" value="1"/>
</dbReference>
<organism evidence="5 6">
    <name type="scientific">Rhododendron simsii</name>
    <name type="common">Sims's rhododendron</name>
    <dbReference type="NCBI Taxonomy" id="118357"/>
    <lineage>
        <taxon>Eukaryota</taxon>
        <taxon>Viridiplantae</taxon>
        <taxon>Streptophyta</taxon>
        <taxon>Embryophyta</taxon>
        <taxon>Tracheophyta</taxon>
        <taxon>Spermatophyta</taxon>
        <taxon>Magnoliopsida</taxon>
        <taxon>eudicotyledons</taxon>
        <taxon>Gunneridae</taxon>
        <taxon>Pentapetalae</taxon>
        <taxon>asterids</taxon>
        <taxon>Ericales</taxon>
        <taxon>Ericaceae</taxon>
        <taxon>Ericoideae</taxon>
        <taxon>Rhodoreae</taxon>
        <taxon>Rhododendron</taxon>
    </lineage>
</organism>
<proteinExistence type="inferred from homology"/>
<reference evidence="5" key="1">
    <citation type="submission" date="2019-11" db="EMBL/GenBank/DDBJ databases">
        <authorList>
            <person name="Liu Y."/>
            <person name="Hou J."/>
            <person name="Li T.-Q."/>
            <person name="Guan C.-H."/>
            <person name="Wu X."/>
            <person name="Wu H.-Z."/>
            <person name="Ling F."/>
            <person name="Zhang R."/>
            <person name="Shi X.-G."/>
            <person name="Ren J.-P."/>
            <person name="Chen E.-F."/>
            <person name="Sun J.-M."/>
        </authorList>
    </citation>
    <scope>NUCLEOTIDE SEQUENCE</scope>
    <source>
        <strain evidence="5">Adult_tree_wgs_1</strain>
        <tissue evidence="5">Leaves</tissue>
    </source>
</reference>
<dbReference type="OrthoDB" id="1899935at2759"/>
<dbReference type="GO" id="GO:0008234">
    <property type="term" value="F:cysteine-type peptidase activity"/>
    <property type="evidence" value="ECO:0007669"/>
    <property type="project" value="InterPro"/>
</dbReference>
<dbReference type="Proteomes" id="UP000626092">
    <property type="component" value="Unassembled WGS sequence"/>
</dbReference>